<dbReference type="PROSITE" id="PS50052">
    <property type="entry name" value="GUANYLATE_KINASE_2"/>
    <property type="match status" value="1"/>
</dbReference>
<comment type="caution">
    <text evidence="15">The sequence shown here is derived from an EMBL/GenBank/DDBJ whole genome shotgun (WGS) entry which is preliminary data.</text>
</comment>
<evidence type="ECO:0000256" key="10">
    <source>
        <dbReference type="ARBA" id="ARBA00022840"/>
    </source>
</evidence>
<dbReference type="Pfam" id="PF00625">
    <property type="entry name" value="Guanylate_kin"/>
    <property type="match status" value="1"/>
</dbReference>
<dbReference type="EMBL" id="MOXJ01000001">
    <property type="protein sequence ID" value="PDO11820.1"/>
    <property type="molecule type" value="Genomic_DNA"/>
</dbReference>
<dbReference type="PANTHER" id="PTHR23117:SF13">
    <property type="entry name" value="GUANYLATE KINASE"/>
    <property type="match status" value="1"/>
</dbReference>
<dbReference type="InterPro" id="IPR020590">
    <property type="entry name" value="Guanylate_kinase_CS"/>
</dbReference>
<name>A0A2A6E3W2_9BACL</name>
<dbReference type="Gene3D" id="3.30.63.10">
    <property type="entry name" value="Guanylate Kinase phosphate binding domain"/>
    <property type="match status" value="1"/>
</dbReference>
<evidence type="ECO:0000313" key="15">
    <source>
        <dbReference type="EMBL" id="PDO11820.1"/>
    </source>
</evidence>
<proteinExistence type="inferred from homology"/>
<dbReference type="InterPro" id="IPR017665">
    <property type="entry name" value="Guanylate_kinase"/>
</dbReference>
<evidence type="ECO:0000259" key="14">
    <source>
        <dbReference type="PROSITE" id="PS50052"/>
    </source>
</evidence>
<keyword evidence="7 13" id="KW-0808">Transferase</keyword>
<dbReference type="FunFam" id="3.40.50.300:FF:000855">
    <property type="entry name" value="Guanylate kinase"/>
    <property type="match status" value="1"/>
</dbReference>
<evidence type="ECO:0000256" key="2">
    <source>
        <dbReference type="ARBA" id="ARBA00004496"/>
    </source>
</evidence>
<organism evidence="15 16">
    <name type="scientific">Candidatus Reconcilbacillus cellulovorans</name>
    <dbReference type="NCBI Taxonomy" id="1906605"/>
    <lineage>
        <taxon>Bacteria</taxon>
        <taxon>Bacillati</taxon>
        <taxon>Bacillota</taxon>
        <taxon>Bacilli</taxon>
        <taxon>Bacillales</taxon>
        <taxon>Paenibacillaceae</taxon>
        <taxon>Candidatus Reconcilbacillus</taxon>
    </lineage>
</organism>
<dbReference type="InterPro" id="IPR008145">
    <property type="entry name" value="GK/Ca_channel_bsu"/>
</dbReference>
<dbReference type="FunFam" id="3.30.63.10:FF:000002">
    <property type="entry name" value="Guanylate kinase 1"/>
    <property type="match status" value="1"/>
</dbReference>
<evidence type="ECO:0000256" key="11">
    <source>
        <dbReference type="ARBA" id="ARBA00030128"/>
    </source>
</evidence>
<gene>
    <name evidence="13" type="primary">gmk</name>
    <name evidence="15" type="ORF">BLM47_01120</name>
</gene>
<comment type="function">
    <text evidence="1 13">Essential for recycling GMP and indirectly, cGMP.</text>
</comment>
<dbReference type="InterPro" id="IPR027417">
    <property type="entry name" value="P-loop_NTPase"/>
</dbReference>
<protein>
    <recommendedName>
        <fullName evidence="5 13">Guanylate kinase</fullName>
        <ecNumber evidence="4 13">2.7.4.8</ecNumber>
    </recommendedName>
    <alternativeName>
        <fullName evidence="11 13">GMP kinase</fullName>
    </alternativeName>
</protein>
<dbReference type="SUPFAM" id="SSF52540">
    <property type="entry name" value="P-loop containing nucleoside triphosphate hydrolases"/>
    <property type="match status" value="1"/>
</dbReference>
<comment type="catalytic activity">
    <reaction evidence="12 13">
        <text>GMP + ATP = GDP + ADP</text>
        <dbReference type="Rhea" id="RHEA:20780"/>
        <dbReference type="ChEBI" id="CHEBI:30616"/>
        <dbReference type="ChEBI" id="CHEBI:58115"/>
        <dbReference type="ChEBI" id="CHEBI:58189"/>
        <dbReference type="ChEBI" id="CHEBI:456216"/>
        <dbReference type="EC" id="2.7.4.8"/>
    </reaction>
</comment>
<dbReference type="CDD" id="cd00071">
    <property type="entry name" value="GMPK"/>
    <property type="match status" value="1"/>
</dbReference>
<dbReference type="InterPro" id="IPR008144">
    <property type="entry name" value="Guanylate_kin-like_dom"/>
</dbReference>
<feature type="binding site" evidence="13">
    <location>
        <begin position="20"/>
        <end position="27"/>
    </location>
    <ligand>
        <name>ATP</name>
        <dbReference type="ChEBI" id="CHEBI:30616"/>
    </ligand>
</feature>
<dbReference type="NCBIfam" id="TIGR03263">
    <property type="entry name" value="guanyl_kin"/>
    <property type="match status" value="1"/>
</dbReference>
<feature type="domain" description="Guanylate kinase-like" evidence="14">
    <location>
        <begin position="13"/>
        <end position="191"/>
    </location>
</feature>
<dbReference type="PROSITE" id="PS00856">
    <property type="entry name" value="GUANYLATE_KINASE_1"/>
    <property type="match status" value="1"/>
</dbReference>
<comment type="subcellular location">
    <subcellularLocation>
        <location evidence="2 13">Cytoplasm</location>
    </subcellularLocation>
</comment>
<dbReference type="Gene3D" id="3.40.50.300">
    <property type="entry name" value="P-loop containing nucleotide triphosphate hydrolases"/>
    <property type="match status" value="1"/>
</dbReference>
<evidence type="ECO:0000256" key="13">
    <source>
        <dbReference type="HAMAP-Rule" id="MF_00328"/>
    </source>
</evidence>
<comment type="similarity">
    <text evidence="3 13">Belongs to the guanylate kinase family.</text>
</comment>
<evidence type="ECO:0000256" key="1">
    <source>
        <dbReference type="ARBA" id="ARBA00003531"/>
    </source>
</evidence>
<dbReference type="GO" id="GO:0005829">
    <property type="term" value="C:cytosol"/>
    <property type="evidence" value="ECO:0007669"/>
    <property type="project" value="TreeGrafter"/>
</dbReference>
<accession>A0A2A6E3W2</accession>
<dbReference type="GO" id="GO:0004385">
    <property type="term" value="F:GMP kinase activity"/>
    <property type="evidence" value="ECO:0007669"/>
    <property type="project" value="UniProtKB-UniRule"/>
</dbReference>
<dbReference type="PANTHER" id="PTHR23117">
    <property type="entry name" value="GUANYLATE KINASE-RELATED"/>
    <property type="match status" value="1"/>
</dbReference>
<dbReference type="GO" id="GO:0005524">
    <property type="term" value="F:ATP binding"/>
    <property type="evidence" value="ECO:0007669"/>
    <property type="project" value="UniProtKB-UniRule"/>
</dbReference>
<evidence type="ECO:0000256" key="12">
    <source>
        <dbReference type="ARBA" id="ARBA00048594"/>
    </source>
</evidence>
<dbReference type="HAMAP" id="MF_00328">
    <property type="entry name" value="Guanylate_kinase"/>
    <property type="match status" value="1"/>
</dbReference>
<reference evidence="15 16" key="1">
    <citation type="submission" date="2016-12" db="EMBL/GenBank/DDBJ databases">
        <title>Candidatus Reconcilibacillus cellulovorans genome.</title>
        <authorList>
            <person name="Kolinko S."/>
            <person name="Wu Y.-W."/>
            <person name="Tachea F."/>
            <person name="Denzel E."/>
            <person name="Hiras J."/>
            <person name="Baecker N."/>
            <person name="Chan L.J."/>
            <person name="Eichorst S.A."/>
            <person name="Frey D."/>
            <person name="Adams P.D."/>
            <person name="Pray T."/>
            <person name="Tanjore D."/>
            <person name="Petzold C.J."/>
            <person name="Gladden J.M."/>
            <person name="Simmons B.A."/>
            <person name="Singer S.W."/>
        </authorList>
    </citation>
    <scope>NUCLEOTIDE SEQUENCE [LARGE SCALE GENOMIC DNA]</scope>
    <source>
        <strain evidence="15">JTherm</strain>
    </source>
</reference>
<keyword evidence="8 13" id="KW-0547">Nucleotide-binding</keyword>
<evidence type="ECO:0000256" key="5">
    <source>
        <dbReference type="ARBA" id="ARBA00016296"/>
    </source>
</evidence>
<dbReference type="Proteomes" id="UP000243688">
    <property type="component" value="Unassembled WGS sequence"/>
</dbReference>
<keyword evidence="9 13" id="KW-0418">Kinase</keyword>
<evidence type="ECO:0000256" key="3">
    <source>
        <dbReference type="ARBA" id="ARBA00005790"/>
    </source>
</evidence>
<evidence type="ECO:0000256" key="6">
    <source>
        <dbReference type="ARBA" id="ARBA00022490"/>
    </source>
</evidence>
<evidence type="ECO:0000256" key="4">
    <source>
        <dbReference type="ARBA" id="ARBA00012961"/>
    </source>
</evidence>
<keyword evidence="6 13" id="KW-0963">Cytoplasm</keyword>
<evidence type="ECO:0000256" key="7">
    <source>
        <dbReference type="ARBA" id="ARBA00022679"/>
    </source>
</evidence>
<evidence type="ECO:0000256" key="8">
    <source>
        <dbReference type="ARBA" id="ARBA00022741"/>
    </source>
</evidence>
<evidence type="ECO:0000256" key="9">
    <source>
        <dbReference type="ARBA" id="ARBA00022777"/>
    </source>
</evidence>
<dbReference type="EC" id="2.7.4.8" evidence="4 13"/>
<dbReference type="AlphaFoldDB" id="A0A2A6E3W2"/>
<sequence length="213" mass="24132">MANDAAKGYLPPGLLIVLSGPSGVGKGTVCARLREMAPELAYSVSATTRPARQGEVEGVDYFFKTKEQFREMIERDELLEWAEYVGNYYGTPRAFVERTLAEGRDVILEIEVRGAMQVKRKYPDGVFIFLLPPSFEELKTRIFGRGTESEEAIRHRMSVAIEEIRLVEHYDYAVVNDDVDTACRRILSIIAAEHCRRERLWPSLGRMLEGVLG</sequence>
<dbReference type="SMART" id="SM00072">
    <property type="entry name" value="GuKc"/>
    <property type="match status" value="1"/>
</dbReference>
<keyword evidence="10 13" id="KW-0067">ATP-binding</keyword>
<evidence type="ECO:0000313" key="16">
    <source>
        <dbReference type="Proteomes" id="UP000243688"/>
    </source>
</evidence>